<dbReference type="OrthoDB" id="5006363at2759"/>
<dbReference type="EMBL" id="PXOG01000024">
    <property type="protein sequence ID" value="RGP80747.1"/>
    <property type="molecule type" value="Genomic_DNA"/>
</dbReference>
<gene>
    <name evidence="2" type="ORF">FLONG3_1087</name>
</gene>
<dbReference type="Proteomes" id="UP000266234">
    <property type="component" value="Unassembled WGS sequence"/>
</dbReference>
<evidence type="ECO:0000313" key="2">
    <source>
        <dbReference type="EMBL" id="RGP80747.1"/>
    </source>
</evidence>
<evidence type="ECO:0000256" key="1">
    <source>
        <dbReference type="SAM" id="SignalP"/>
    </source>
</evidence>
<sequence length="86" mass="9257">MFRKQSPAKSLLTLALLANVVIGLPTNPTVDRKDDEIVKTEQTFYSVSCVHAGWGPASHCGAHCTSAAKDEAEAEVEVETRAQSKD</sequence>
<reference evidence="2 3" key="1">
    <citation type="journal article" date="2018" name="PLoS Pathog.">
        <title>Evolution of structural diversity of trichothecenes, a family of toxins produced by plant pathogenic and entomopathogenic fungi.</title>
        <authorList>
            <person name="Proctor R.H."/>
            <person name="McCormick S.P."/>
            <person name="Kim H.S."/>
            <person name="Cardoza R.E."/>
            <person name="Stanley A.M."/>
            <person name="Lindo L."/>
            <person name="Kelly A."/>
            <person name="Brown D.W."/>
            <person name="Lee T."/>
            <person name="Vaughan M.M."/>
            <person name="Alexander N.J."/>
            <person name="Busman M."/>
            <person name="Gutierrez S."/>
        </authorList>
    </citation>
    <scope>NUCLEOTIDE SEQUENCE [LARGE SCALE GENOMIC DNA]</scope>
    <source>
        <strain evidence="2 3">NRRL 20695</strain>
    </source>
</reference>
<feature type="signal peptide" evidence="1">
    <location>
        <begin position="1"/>
        <end position="23"/>
    </location>
</feature>
<name>A0A395T8B6_9HYPO</name>
<accession>A0A395T8B6</accession>
<proteinExistence type="predicted"/>
<dbReference type="AlphaFoldDB" id="A0A395T8B6"/>
<comment type="caution">
    <text evidence="2">The sequence shown here is derived from an EMBL/GenBank/DDBJ whole genome shotgun (WGS) entry which is preliminary data.</text>
</comment>
<protein>
    <submittedName>
        <fullName evidence="2">Uncharacterized protein</fullName>
    </submittedName>
</protein>
<keyword evidence="3" id="KW-1185">Reference proteome</keyword>
<evidence type="ECO:0000313" key="3">
    <source>
        <dbReference type="Proteomes" id="UP000266234"/>
    </source>
</evidence>
<feature type="chain" id="PRO_5017327956" evidence="1">
    <location>
        <begin position="24"/>
        <end position="86"/>
    </location>
</feature>
<organism evidence="2 3">
    <name type="scientific">Fusarium longipes</name>
    <dbReference type="NCBI Taxonomy" id="694270"/>
    <lineage>
        <taxon>Eukaryota</taxon>
        <taxon>Fungi</taxon>
        <taxon>Dikarya</taxon>
        <taxon>Ascomycota</taxon>
        <taxon>Pezizomycotina</taxon>
        <taxon>Sordariomycetes</taxon>
        <taxon>Hypocreomycetidae</taxon>
        <taxon>Hypocreales</taxon>
        <taxon>Nectriaceae</taxon>
        <taxon>Fusarium</taxon>
    </lineage>
</organism>
<keyword evidence="1" id="KW-0732">Signal</keyword>